<dbReference type="Proteomes" id="UP000223061">
    <property type="component" value="Segment"/>
</dbReference>
<evidence type="ECO:0000313" key="2">
    <source>
        <dbReference type="Proteomes" id="UP000223061"/>
    </source>
</evidence>
<reference evidence="1 2" key="1">
    <citation type="submission" date="2015-04" db="EMBL/GenBank/DDBJ databases">
        <title>Isolation and characterization of bacteriophages from East Africa Rift Valley soda lakes.</title>
        <authorList>
            <person name="van Zyl L.J."/>
            <person name="Nemavhulani S."/>
            <person name="Cowan D.A."/>
            <person name="Trindade M.I."/>
        </authorList>
    </citation>
    <scope>NUCLEOTIDE SEQUENCE [LARGE SCALE GENOMIC DNA]</scope>
</reference>
<proteinExistence type="predicted"/>
<name>A0A0U2BXV0_9CAUD</name>
<accession>A0A0U2BXV0</accession>
<gene>
    <name evidence="1" type="ORF">Shpa_31</name>
</gene>
<keyword evidence="2" id="KW-1185">Reference proteome</keyword>
<dbReference type="EMBL" id="KR072689">
    <property type="protein sequence ID" value="AKG94542.1"/>
    <property type="molecule type" value="Genomic_DNA"/>
</dbReference>
<sequence length="101" mass="11191">MTRAQIMRLIWIDAFVEAGEFPFRREHLRLAFDISGAQAAVDTRTFRSMFPARLVYSPKQKGYLAAPGSRSAFFPHEHSAVFVACSAAAAAHKRLESSCAS</sequence>
<evidence type="ECO:0000313" key="1">
    <source>
        <dbReference type="EMBL" id="AKG94542.1"/>
    </source>
</evidence>
<organism evidence="1 2">
    <name type="scientific">Paracoccus phage Shpa</name>
    <dbReference type="NCBI Taxonomy" id="1647282"/>
    <lineage>
        <taxon>Viruses</taxon>
        <taxon>Duplodnaviria</taxon>
        <taxon>Heunggongvirae</taxon>
        <taxon>Uroviricota</taxon>
        <taxon>Caudoviricetes</taxon>
        <taxon>Vhulanivirus</taxon>
        <taxon>Vhulanivirus Shpa</taxon>
    </lineage>
</organism>
<protein>
    <submittedName>
        <fullName evidence="1">Uncharacterized protein</fullName>
    </submittedName>
</protein>